<evidence type="ECO:0000313" key="1">
    <source>
        <dbReference type="EMBL" id="AIE96137.1"/>
    </source>
</evidence>
<dbReference type="EMBL" id="KF900469">
    <property type="protein sequence ID" value="AIE96137.1"/>
    <property type="molecule type" value="Genomic_DNA"/>
</dbReference>
<proteinExistence type="predicted"/>
<protein>
    <submittedName>
        <fullName evidence="1">Uncharacterized protein</fullName>
    </submittedName>
</protein>
<sequence length="567" mass="62663">MAQTETDDEQSKIIINLDNSTYDLQQTMTVSGQVVNFTPSTTNPMNDIVEIRFMDSFGKIPTTSYTDDGTLCDNDTCMISASDQSFIFKVMPDQSGNFSLTALLTPLLFNYETYTIEASTYQSGTIKATTTFEIVASEEEESELESEPEKVVFETCDLVMQNIKSELASTECTSNDDFLVGDTLVVKGKVIRENVSLGAIPQFITVSIPYPKAMILEIGHHGNYVTTSGSVEWRVPDTYSTTDISATVLPDSEGNFSTSFNLRNDIFDSGLYAVTSSYMGVTVEETVRIIHDSMIGAGNPELIITTDKTEYSPGETVQISGQILNTLVHDQITIYIESPDISAYNCAVIDCLVDNNEKRVIPEKGLTHHDFSVTYELSPNQAAIGKYTIRAATSVTPDTQTSFFVTDESSIVAVTPSDEESPALKKSIKKFNRISESEISITLDDMDANSELKPRVIQGSLFTTARGQEADVNIQVSTSDGSCIIGQDNSCMINESTRKPGAIYETVTIGEEKYKIRYTGTDVRLEKFSILPEASGTEIDIKDWNVQIIKDEQPTRFYYKVSYVNLE</sequence>
<accession>A0A075G2T3</accession>
<name>A0A075G2T3_9ARCH</name>
<reference evidence="1" key="1">
    <citation type="journal article" date="2014" name="Genome Biol. Evol.">
        <title>Pangenome evidence for extensive interdomain horizontal transfer affecting lineage core and shell genes in uncultured planktonic thaumarchaeota and euryarchaeota.</title>
        <authorList>
            <person name="Deschamps P."/>
            <person name="Zivanovic Y."/>
            <person name="Moreira D."/>
            <person name="Rodriguez-Valera F."/>
            <person name="Lopez-Garcia P."/>
        </authorList>
    </citation>
    <scope>NUCLEOTIDE SEQUENCE</scope>
</reference>
<dbReference type="AlphaFoldDB" id="A0A075G2T3"/>
<organism evidence="1">
    <name type="scientific">uncultured marine thaumarchaeote AD1000_72_F04</name>
    <dbReference type="NCBI Taxonomy" id="1455938"/>
    <lineage>
        <taxon>Archaea</taxon>
        <taxon>Nitrososphaerota</taxon>
        <taxon>environmental samples</taxon>
    </lineage>
</organism>
<dbReference type="Gene3D" id="2.60.40.1930">
    <property type="match status" value="1"/>
</dbReference>